<proteinExistence type="inferred from homology"/>
<dbReference type="PANTHER" id="PTHR42759">
    <property type="entry name" value="MOXR FAMILY PROTEIN"/>
    <property type="match status" value="1"/>
</dbReference>
<dbReference type="InterPro" id="IPR003593">
    <property type="entry name" value="AAA+_ATPase"/>
</dbReference>
<dbReference type="InterPro" id="IPR041628">
    <property type="entry name" value="ChlI/MoxR_AAA_lid"/>
</dbReference>
<evidence type="ECO:0000259" key="4">
    <source>
        <dbReference type="SMART" id="SM00382"/>
    </source>
</evidence>
<evidence type="ECO:0000256" key="2">
    <source>
        <dbReference type="ARBA" id="ARBA00022840"/>
    </source>
</evidence>
<reference evidence="5 6" key="1">
    <citation type="submission" date="2018-08" db="EMBL/GenBank/DDBJ databases">
        <title>Chitinophaga sp. K20C18050901, a novel bacterium isolated from forest soil.</title>
        <authorList>
            <person name="Wang C."/>
        </authorList>
    </citation>
    <scope>NUCLEOTIDE SEQUENCE [LARGE SCALE GENOMIC DNA]</scope>
    <source>
        <strain evidence="5 6">K20C18050901</strain>
    </source>
</reference>
<evidence type="ECO:0000256" key="3">
    <source>
        <dbReference type="ARBA" id="ARBA00061607"/>
    </source>
</evidence>
<dbReference type="GO" id="GO:0016887">
    <property type="term" value="F:ATP hydrolysis activity"/>
    <property type="evidence" value="ECO:0007669"/>
    <property type="project" value="InterPro"/>
</dbReference>
<dbReference type="CDD" id="cd00009">
    <property type="entry name" value="AAA"/>
    <property type="match status" value="1"/>
</dbReference>
<dbReference type="SMART" id="SM00382">
    <property type="entry name" value="AAA"/>
    <property type="match status" value="1"/>
</dbReference>
<comment type="caution">
    <text evidence="5">The sequence shown here is derived from an EMBL/GenBank/DDBJ whole genome shotgun (WGS) entry which is preliminary data.</text>
</comment>
<feature type="domain" description="AAA+ ATPase" evidence="4">
    <location>
        <begin position="46"/>
        <end position="187"/>
    </location>
</feature>
<dbReference type="Pfam" id="PF17863">
    <property type="entry name" value="AAA_lid_2"/>
    <property type="match status" value="1"/>
</dbReference>
<dbReference type="Gene3D" id="3.40.50.300">
    <property type="entry name" value="P-loop containing nucleotide triphosphate hydrolases"/>
    <property type="match status" value="1"/>
</dbReference>
<name>A0A3E1P7J6_9BACT</name>
<dbReference type="InterPro" id="IPR011703">
    <property type="entry name" value="ATPase_AAA-3"/>
</dbReference>
<dbReference type="InterPro" id="IPR027417">
    <property type="entry name" value="P-loop_NTPase"/>
</dbReference>
<dbReference type="PANTHER" id="PTHR42759:SF1">
    <property type="entry name" value="MAGNESIUM-CHELATASE SUBUNIT CHLD"/>
    <property type="match status" value="1"/>
</dbReference>
<keyword evidence="6" id="KW-1185">Reference proteome</keyword>
<evidence type="ECO:0000313" key="5">
    <source>
        <dbReference type="EMBL" id="RFM36163.1"/>
    </source>
</evidence>
<gene>
    <name evidence="5" type="ORF">DXN04_01220</name>
</gene>
<dbReference type="OrthoDB" id="9808397at2"/>
<dbReference type="PIRSF" id="PIRSF002849">
    <property type="entry name" value="AAA_ATPase_chaperone_MoxR_prd"/>
    <property type="match status" value="1"/>
</dbReference>
<dbReference type="Proteomes" id="UP000261174">
    <property type="component" value="Unassembled WGS sequence"/>
</dbReference>
<dbReference type="AlphaFoldDB" id="A0A3E1P7J6"/>
<organism evidence="5 6">
    <name type="scientific">Chitinophaga silvisoli</name>
    <dbReference type="NCBI Taxonomy" id="2291814"/>
    <lineage>
        <taxon>Bacteria</taxon>
        <taxon>Pseudomonadati</taxon>
        <taxon>Bacteroidota</taxon>
        <taxon>Chitinophagia</taxon>
        <taxon>Chitinophagales</taxon>
        <taxon>Chitinophagaceae</taxon>
        <taxon>Chitinophaga</taxon>
    </lineage>
</organism>
<keyword evidence="2" id="KW-0067">ATP-binding</keyword>
<dbReference type="Pfam" id="PF07726">
    <property type="entry name" value="AAA_3"/>
    <property type="match status" value="1"/>
</dbReference>
<dbReference type="SUPFAM" id="SSF52540">
    <property type="entry name" value="P-loop containing nucleoside triphosphate hydrolases"/>
    <property type="match status" value="1"/>
</dbReference>
<dbReference type="GO" id="GO:0005524">
    <property type="term" value="F:ATP binding"/>
    <property type="evidence" value="ECO:0007669"/>
    <property type="project" value="UniProtKB-KW"/>
</dbReference>
<dbReference type="RefSeq" id="WP_116851493.1">
    <property type="nucleotide sequence ID" value="NZ_QTJV01000001.1"/>
</dbReference>
<dbReference type="EMBL" id="QTJV01000001">
    <property type="protein sequence ID" value="RFM36163.1"/>
    <property type="molecule type" value="Genomic_DNA"/>
</dbReference>
<dbReference type="FunFam" id="3.40.50.300:FF:000640">
    <property type="entry name" value="MoxR family ATPase"/>
    <property type="match status" value="1"/>
</dbReference>
<evidence type="ECO:0000256" key="1">
    <source>
        <dbReference type="ARBA" id="ARBA00022741"/>
    </source>
</evidence>
<keyword evidence="1" id="KW-0547">Nucleotide-binding</keyword>
<comment type="similarity">
    <text evidence="3">Belongs to the MoxR family.</text>
</comment>
<dbReference type="Gene3D" id="1.10.8.80">
    <property type="entry name" value="Magnesium chelatase subunit I, C-Terminal domain"/>
    <property type="match status" value="1"/>
</dbReference>
<sequence>MEETTFHPRTDFFALHQGVAAIREQIAKVIIGQHEMVDLLITGLLTQGHVLIEGVPGVAKTLTAKLLARCIDADFSRLQFTPDIMPADVLGTSVFNPETRNFEYKRGPVFSNLVLIDEINRAPAKTQAGLFEVMEERQITNDGITHPLPAPFMVVATQNPIEQEGTYRLPEAQLDRFLFKIEVKYPSLNEEITMLHAMHQFNGLTDLTKMVDKVVTASQIIEFQALVRRVHIEDKLLHYIAALTQETRVNASLYLGASPRASIAVMNCAKATAAINNRDFVTPDDIVNMLPHVLRHRIMLTPEREMEGITTDEVIAQIIKAVEVPR</sequence>
<evidence type="ECO:0000313" key="6">
    <source>
        <dbReference type="Proteomes" id="UP000261174"/>
    </source>
</evidence>
<dbReference type="InterPro" id="IPR050764">
    <property type="entry name" value="CbbQ/NirQ/NorQ/GpvN"/>
</dbReference>
<accession>A0A3E1P7J6</accession>
<protein>
    <submittedName>
        <fullName evidence="5">MoxR family ATPase</fullName>
    </submittedName>
</protein>